<dbReference type="Proteomes" id="UP000294830">
    <property type="component" value="Unassembled WGS sequence"/>
</dbReference>
<dbReference type="Pfam" id="PF19775">
    <property type="entry name" value="DUF6261"/>
    <property type="match status" value="1"/>
</dbReference>
<dbReference type="EMBL" id="SLWB01000001">
    <property type="protein sequence ID" value="TCN73062.1"/>
    <property type="molecule type" value="Genomic_DNA"/>
</dbReference>
<gene>
    <name evidence="1" type="ORF">CLV25_101280</name>
</gene>
<dbReference type="OrthoDB" id="1150508at2"/>
<dbReference type="RefSeq" id="WP_131837845.1">
    <property type="nucleotide sequence ID" value="NZ_SLWB01000001.1"/>
</dbReference>
<evidence type="ECO:0000313" key="1">
    <source>
        <dbReference type="EMBL" id="TCN73062.1"/>
    </source>
</evidence>
<name>A0A4R2EVL0_9BACT</name>
<sequence>MIDPISFRKLSLEEKQNFTDEVYPMVKTSLGENPTFKPYIDPIGSVYTRLKQAAQAISHPELTSEINEGDDLRDGGIRSLKSTADHSVNRTDPAWSTAGQRVLNLFRDFGNNMADLSLAKETTAIDNFLGAIDSNPELKKDITTIQGDIWLQDVRDGQQKVKSGIAKRDASKKSDEAAAFDIARELGANIDKLFRYINMKIEFEPTPELKALSFELNKVIARYRKNVSLRATLREKAKKENTDKK</sequence>
<accession>A0A4R2EVL0</accession>
<organism evidence="1 2">
    <name type="scientific">Acetobacteroides hydrogenigenes</name>
    <dbReference type="NCBI Taxonomy" id="979970"/>
    <lineage>
        <taxon>Bacteria</taxon>
        <taxon>Pseudomonadati</taxon>
        <taxon>Bacteroidota</taxon>
        <taxon>Bacteroidia</taxon>
        <taxon>Bacteroidales</taxon>
        <taxon>Rikenellaceae</taxon>
        <taxon>Acetobacteroides</taxon>
    </lineage>
</organism>
<protein>
    <submittedName>
        <fullName evidence="1">Uncharacterized protein</fullName>
    </submittedName>
</protein>
<evidence type="ECO:0000313" key="2">
    <source>
        <dbReference type="Proteomes" id="UP000294830"/>
    </source>
</evidence>
<reference evidence="1 2" key="1">
    <citation type="submission" date="2019-03" db="EMBL/GenBank/DDBJ databases">
        <title>Genomic Encyclopedia of Archaeal and Bacterial Type Strains, Phase II (KMG-II): from individual species to whole genera.</title>
        <authorList>
            <person name="Goeker M."/>
        </authorList>
    </citation>
    <scope>NUCLEOTIDE SEQUENCE [LARGE SCALE GENOMIC DNA]</scope>
    <source>
        <strain evidence="1 2">RL-C</strain>
    </source>
</reference>
<dbReference type="AlphaFoldDB" id="A0A4R2EVL0"/>
<proteinExistence type="predicted"/>
<comment type="caution">
    <text evidence="1">The sequence shown here is derived from an EMBL/GenBank/DDBJ whole genome shotgun (WGS) entry which is preliminary data.</text>
</comment>
<keyword evidence="2" id="KW-1185">Reference proteome</keyword>
<dbReference type="InterPro" id="IPR046228">
    <property type="entry name" value="DUF6261"/>
</dbReference>